<name>A0A4P2VC43_9ARCH</name>
<reference evidence="2 3" key="1">
    <citation type="journal article" date="2019" name="ISME J.">
        <title>Isolation and characterization of a thermophilic sulfur- and iron-reducing thaumarchaeote from a terrestrial acidic hot spring.</title>
        <authorList>
            <person name="Kato S."/>
            <person name="Itoh T."/>
            <person name="Yuki M."/>
            <person name="Nagamori M."/>
            <person name="Ohnishi M."/>
            <person name="Uematsu K."/>
            <person name="Suzuki K."/>
            <person name="Takashina T."/>
            <person name="Ohkuma M."/>
        </authorList>
    </citation>
    <scope>NUCLEOTIDE SEQUENCE [LARGE SCALE GENOMIC DNA]</scope>
    <source>
        <strain evidence="2 3">NAS-02</strain>
    </source>
</reference>
<organism evidence="2 3">
    <name type="scientific">Conexivisphaera calida</name>
    <dbReference type="NCBI Taxonomy" id="1874277"/>
    <lineage>
        <taxon>Archaea</taxon>
        <taxon>Nitrososphaerota</taxon>
        <taxon>Conexivisphaeria</taxon>
        <taxon>Conexivisphaerales</taxon>
        <taxon>Conexivisphaeraceae</taxon>
        <taxon>Conexivisphaera</taxon>
    </lineage>
</organism>
<gene>
    <name evidence="2" type="ORF">NAS2_0747</name>
</gene>
<accession>A0A4P2VC43</accession>
<keyword evidence="3" id="KW-1185">Reference proteome</keyword>
<evidence type="ECO:0000313" key="3">
    <source>
        <dbReference type="Proteomes" id="UP000509448"/>
    </source>
</evidence>
<proteinExistence type="predicted"/>
<dbReference type="AlphaFoldDB" id="A0A4P2VC43"/>
<evidence type="ECO:0000313" key="2">
    <source>
        <dbReference type="EMBL" id="BBE42136.1"/>
    </source>
</evidence>
<sequence>MKISAVVDRELWEEFRSRVAEERGLRGVSRAVEEAVEEGMCDVLVARALEEILRKEGAEPPMRISPVRPRTATDAGGSISEMRGERASVVDSPPGIQLRALQQPGSFH</sequence>
<evidence type="ECO:0000256" key="1">
    <source>
        <dbReference type="SAM" id="MobiDB-lite"/>
    </source>
</evidence>
<dbReference type="EMBL" id="AP018732">
    <property type="protein sequence ID" value="BBE42136.1"/>
    <property type="molecule type" value="Genomic_DNA"/>
</dbReference>
<dbReference type="KEGG" id="ccai:NAS2_0747"/>
<protein>
    <submittedName>
        <fullName evidence="2">Uncharacterized protein</fullName>
    </submittedName>
</protein>
<dbReference type="Proteomes" id="UP000509448">
    <property type="component" value="Chromosome"/>
</dbReference>
<feature type="region of interest" description="Disordered" evidence="1">
    <location>
        <begin position="60"/>
        <end position="94"/>
    </location>
</feature>